<feature type="transmembrane region" description="Helical" evidence="1">
    <location>
        <begin position="37"/>
        <end position="60"/>
    </location>
</feature>
<protein>
    <submittedName>
        <fullName evidence="2">Uncharacterized protein</fullName>
    </submittedName>
</protein>
<dbReference type="InParanoid" id="M1AV81"/>
<feature type="transmembrane region" description="Helical" evidence="1">
    <location>
        <begin position="72"/>
        <end position="94"/>
    </location>
</feature>
<accession>M1AV81</accession>
<dbReference type="Gramene" id="PGSC0003DMT400031143">
    <property type="protein sequence ID" value="PGSC0003DMT400031143"/>
    <property type="gene ID" value="PGSC0003DMG400011927"/>
</dbReference>
<reference evidence="3" key="1">
    <citation type="journal article" date="2011" name="Nature">
        <title>Genome sequence and analysis of the tuber crop potato.</title>
        <authorList>
            <consortium name="The Potato Genome Sequencing Consortium"/>
        </authorList>
    </citation>
    <scope>NUCLEOTIDE SEQUENCE [LARGE SCALE GENOMIC DNA]</scope>
    <source>
        <strain evidence="3">cv. DM1-3 516 R44</strain>
    </source>
</reference>
<keyword evidence="1" id="KW-0472">Membrane</keyword>
<dbReference type="PaxDb" id="4113-PGSC0003DMT400031143"/>
<name>M1AV81_SOLTU</name>
<evidence type="ECO:0000313" key="2">
    <source>
        <dbReference type="EnsemblPlants" id="PGSC0003DMT400031143"/>
    </source>
</evidence>
<keyword evidence="1" id="KW-0812">Transmembrane</keyword>
<proteinExistence type="predicted"/>
<sequence length="101" mass="11641">MLNHLYFYPYFVLVIFTYFHVFGLLHNLSFLVTTQFMLFHALIYPFFFHALFHSALPVAFHPPLLSHDIVVSSLMISVSSGSFYFNVAGSISFVRKISQNA</sequence>
<keyword evidence="3" id="KW-1185">Reference proteome</keyword>
<evidence type="ECO:0000313" key="3">
    <source>
        <dbReference type="Proteomes" id="UP000011115"/>
    </source>
</evidence>
<feature type="transmembrane region" description="Helical" evidence="1">
    <location>
        <begin position="6"/>
        <end position="25"/>
    </location>
</feature>
<dbReference type="Proteomes" id="UP000011115">
    <property type="component" value="Unassembled WGS sequence"/>
</dbReference>
<reference evidence="2" key="2">
    <citation type="submission" date="2015-06" db="UniProtKB">
        <authorList>
            <consortium name="EnsemblPlants"/>
        </authorList>
    </citation>
    <scope>IDENTIFICATION</scope>
    <source>
        <strain evidence="2">DM1-3 516 R44</strain>
    </source>
</reference>
<dbReference type="AlphaFoldDB" id="M1AV81"/>
<dbReference type="EnsemblPlants" id="PGSC0003DMT400031143">
    <property type="protein sequence ID" value="PGSC0003DMT400031143"/>
    <property type="gene ID" value="PGSC0003DMG400011927"/>
</dbReference>
<evidence type="ECO:0000256" key="1">
    <source>
        <dbReference type="SAM" id="Phobius"/>
    </source>
</evidence>
<organism evidence="2 3">
    <name type="scientific">Solanum tuberosum</name>
    <name type="common">Potato</name>
    <dbReference type="NCBI Taxonomy" id="4113"/>
    <lineage>
        <taxon>Eukaryota</taxon>
        <taxon>Viridiplantae</taxon>
        <taxon>Streptophyta</taxon>
        <taxon>Embryophyta</taxon>
        <taxon>Tracheophyta</taxon>
        <taxon>Spermatophyta</taxon>
        <taxon>Magnoliopsida</taxon>
        <taxon>eudicotyledons</taxon>
        <taxon>Gunneridae</taxon>
        <taxon>Pentapetalae</taxon>
        <taxon>asterids</taxon>
        <taxon>lamiids</taxon>
        <taxon>Solanales</taxon>
        <taxon>Solanaceae</taxon>
        <taxon>Solanoideae</taxon>
        <taxon>Solaneae</taxon>
        <taxon>Solanum</taxon>
    </lineage>
</organism>
<dbReference type="HOGENOM" id="CLU_2376903_0_0_1"/>
<keyword evidence="1" id="KW-1133">Transmembrane helix</keyword>